<dbReference type="EMBL" id="CP033361">
    <property type="protein sequence ID" value="QKC77490.1"/>
    <property type="molecule type" value="Genomic_DNA"/>
</dbReference>
<organism evidence="1 2">
    <name type="scientific">Mesorhizobium erdmanii</name>
    <dbReference type="NCBI Taxonomy" id="1777866"/>
    <lineage>
        <taxon>Bacteria</taxon>
        <taxon>Pseudomonadati</taxon>
        <taxon>Pseudomonadota</taxon>
        <taxon>Alphaproteobacteria</taxon>
        <taxon>Hyphomicrobiales</taxon>
        <taxon>Phyllobacteriaceae</taxon>
        <taxon>Mesorhizobium</taxon>
    </lineage>
</organism>
<keyword evidence="2" id="KW-1185">Reference proteome</keyword>
<dbReference type="Proteomes" id="UP000503339">
    <property type="component" value="Chromosome"/>
</dbReference>
<accession>A0A6M7UN96</accession>
<dbReference type="AlphaFoldDB" id="A0A6M7UN96"/>
<dbReference type="KEGG" id="merd:EB233_19930"/>
<dbReference type="RefSeq" id="WP_064988706.1">
    <property type="nucleotide sequence ID" value="NZ_CP033361.1"/>
</dbReference>
<name>A0A6M7UN96_9HYPH</name>
<evidence type="ECO:0000313" key="1">
    <source>
        <dbReference type="EMBL" id="QKC77490.1"/>
    </source>
</evidence>
<gene>
    <name evidence="1" type="ORF">EB233_19930</name>
</gene>
<sequence length="69" mass="7632">MPDDDFVKAYRAGGVRAVNDLLSTRFGKGGAALMRTIERMHDSGNWDVKFHYVHGQADFGVVIAYLGDD</sequence>
<reference evidence="1 2" key="1">
    <citation type="submission" date="2018-10" db="EMBL/GenBank/DDBJ databases">
        <authorList>
            <person name="Perry B.J."/>
            <person name="Sullivan J.T."/>
            <person name="Murphy R.J.T."/>
            <person name="Ramsay J.P."/>
            <person name="Ronson C.W."/>
        </authorList>
    </citation>
    <scope>NUCLEOTIDE SEQUENCE [LARGE SCALE GENOMIC DNA]</scope>
    <source>
        <strain evidence="1 2">NZP2014</strain>
    </source>
</reference>
<protein>
    <submittedName>
        <fullName evidence="1">Uncharacterized protein</fullName>
    </submittedName>
</protein>
<proteinExistence type="predicted"/>
<evidence type="ECO:0000313" key="2">
    <source>
        <dbReference type="Proteomes" id="UP000503339"/>
    </source>
</evidence>